<feature type="transmembrane region" description="Helical" evidence="1">
    <location>
        <begin position="24"/>
        <end position="44"/>
    </location>
</feature>
<dbReference type="Proteomes" id="UP000050668">
    <property type="component" value="Unassembled WGS sequence"/>
</dbReference>
<gene>
    <name evidence="2" type="ORF">AEA09_12090</name>
</gene>
<dbReference type="RefSeq" id="WP_053584078.1">
    <property type="nucleotide sequence ID" value="NZ_LGRV01000003.1"/>
</dbReference>
<protein>
    <recommendedName>
        <fullName evidence="4">DUF2178 domain-containing protein</fullName>
    </recommendedName>
</protein>
<name>A0ABR5K2X4_9BACI</name>
<keyword evidence="1" id="KW-0812">Transmembrane</keyword>
<evidence type="ECO:0008006" key="4">
    <source>
        <dbReference type="Google" id="ProtNLM"/>
    </source>
</evidence>
<evidence type="ECO:0000256" key="1">
    <source>
        <dbReference type="SAM" id="Phobius"/>
    </source>
</evidence>
<keyword evidence="1" id="KW-0472">Membrane</keyword>
<sequence length="120" mass="13880">MNKIFTYIPIGLLVLVSFGLESSWLKWLLLGIASIAIVFAKYYRVHMQDEDIEFDERVNANISKWSLRTMILLNAVLILVLLINNKGLLPVDLDLQMLLIYLLLTLFIPFYIVPTIIKKL</sequence>
<keyword evidence="3" id="KW-1185">Reference proteome</keyword>
<evidence type="ECO:0000313" key="3">
    <source>
        <dbReference type="Proteomes" id="UP000050668"/>
    </source>
</evidence>
<accession>A0ABR5K2X4</accession>
<comment type="caution">
    <text evidence="2">The sequence shown here is derived from an EMBL/GenBank/DDBJ whole genome shotgun (WGS) entry which is preliminary data.</text>
</comment>
<dbReference type="EMBL" id="LGRV01000003">
    <property type="protein sequence ID" value="KOS69216.1"/>
    <property type="molecule type" value="Genomic_DNA"/>
</dbReference>
<keyword evidence="1" id="KW-1133">Transmembrane helix</keyword>
<organism evidence="2 3">
    <name type="scientific">Lysinibacillus contaminans</name>
    <dbReference type="NCBI Taxonomy" id="1293441"/>
    <lineage>
        <taxon>Bacteria</taxon>
        <taxon>Bacillati</taxon>
        <taxon>Bacillota</taxon>
        <taxon>Bacilli</taxon>
        <taxon>Bacillales</taxon>
        <taxon>Bacillaceae</taxon>
        <taxon>Lysinibacillus</taxon>
    </lineage>
</organism>
<reference evidence="3" key="1">
    <citation type="submission" date="2015-07" db="EMBL/GenBank/DDBJ databases">
        <title>Fjat-14205 dsm 2895.</title>
        <authorList>
            <person name="Liu B."/>
            <person name="Wang J."/>
            <person name="Zhu Y."/>
            <person name="Liu G."/>
            <person name="Chen Q."/>
            <person name="Chen Z."/>
            <person name="Lan J."/>
            <person name="Che J."/>
            <person name="Ge C."/>
            <person name="Shi H."/>
            <person name="Pan Z."/>
            <person name="Liu X."/>
        </authorList>
    </citation>
    <scope>NUCLEOTIDE SEQUENCE [LARGE SCALE GENOMIC DNA]</scope>
    <source>
        <strain evidence="3">DSM 25560</strain>
    </source>
</reference>
<feature type="transmembrane region" description="Helical" evidence="1">
    <location>
        <begin position="65"/>
        <end position="83"/>
    </location>
</feature>
<evidence type="ECO:0000313" key="2">
    <source>
        <dbReference type="EMBL" id="KOS69216.1"/>
    </source>
</evidence>
<proteinExistence type="predicted"/>
<feature type="transmembrane region" description="Helical" evidence="1">
    <location>
        <begin position="95"/>
        <end position="117"/>
    </location>
</feature>